<dbReference type="InterPro" id="IPR006212">
    <property type="entry name" value="Furin_repeat"/>
</dbReference>
<protein>
    <submittedName>
        <fullName evidence="3">Queuine tRNA-ribosyltransferase</fullName>
    </submittedName>
</protein>
<feature type="repeat" description="TNFR-Cys" evidence="1">
    <location>
        <begin position="133"/>
        <end position="178"/>
    </location>
</feature>
<dbReference type="SUPFAM" id="SSF57184">
    <property type="entry name" value="Growth factor receptor domain"/>
    <property type="match status" value="2"/>
</dbReference>
<name>V6U882_GIAIN</name>
<dbReference type="InterPro" id="IPR000742">
    <property type="entry name" value="EGF"/>
</dbReference>
<dbReference type="InterPro" id="IPR052798">
    <property type="entry name" value="Giardia_VSA"/>
</dbReference>
<dbReference type="PROSITE" id="PS50050">
    <property type="entry name" value="TNFR_NGFR_2"/>
    <property type="match status" value="1"/>
</dbReference>
<dbReference type="PANTHER" id="PTHR23275:SF100">
    <property type="entry name" value="EGF-LIKE DOMAIN-CONTAINING PROTEIN"/>
    <property type="match status" value="1"/>
</dbReference>
<dbReference type="Proteomes" id="UP000018040">
    <property type="component" value="Unassembled WGS sequence"/>
</dbReference>
<evidence type="ECO:0000313" key="3">
    <source>
        <dbReference type="EMBL" id="ESU45520.1"/>
    </source>
</evidence>
<dbReference type="SMART" id="SM00261">
    <property type="entry name" value="FU"/>
    <property type="match status" value="5"/>
</dbReference>
<dbReference type="EMBL" id="AHHH01000004">
    <property type="protein sequence ID" value="ESU45520.1"/>
    <property type="molecule type" value="Genomic_DNA"/>
</dbReference>
<feature type="non-terminal residue" evidence="3">
    <location>
        <position position="1"/>
    </location>
</feature>
<proteinExistence type="predicted"/>
<comment type="caution">
    <text evidence="1">Lacks conserved residue(s) required for the propagation of feature annotation.</text>
</comment>
<dbReference type="SMART" id="SM00181">
    <property type="entry name" value="EGF"/>
    <property type="match status" value="6"/>
</dbReference>
<dbReference type="AlphaFoldDB" id="V6U882"/>
<reference evidence="4" key="1">
    <citation type="submission" date="2012-02" db="EMBL/GenBank/DDBJ databases">
        <title>Genome sequencing of Giardia lamblia Genotypes A2 and B isolates (DH and GS) and comparative analysis with the genomes of Genotypes A1 and E (WB and Pig).</title>
        <authorList>
            <person name="Adam R."/>
            <person name="Dahlstrom E."/>
            <person name="Martens C."/>
            <person name="Bruno D."/>
            <person name="Barbian K."/>
            <person name="Porcella S.F."/>
            <person name="Nash T."/>
        </authorList>
    </citation>
    <scope>NUCLEOTIDE SEQUENCE</scope>
    <source>
        <strain evidence="4">GS</strain>
    </source>
</reference>
<organism evidence="3 4">
    <name type="scientific">Giardia intestinalis</name>
    <name type="common">Giardia lamblia</name>
    <dbReference type="NCBI Taxonomy" id="5741"/>
    <lineage>
        <taxon>Eukaryota</taxon>
        <taxon>Metamonada</taxon>
        <taxon>Diplomonadida</taxon>
        <taxon>Hexamitidae</taxon>
        <taxon>Giardiinae</taxon>
        <taxon>Giardia</taxon>
    </lineage>
</organism>
<feature type="disulfide bond" evidence="1">
    <location>
        <begin position="153"/>
        <end position="166"/>
    </location>
</feature>
<keyword evidence="1" id="KW-1015">Disulfide bond</keyword>
<evidence type="ECO:0000256" key="1">
    <source>
        <dbReference type="PROSITE-ProRule" id="PRU00206"/>
    </source>
</evidence>
<dbReference type="InterPro" id="IPR009030">
    <property type="entry name" value="Growth_fac_rcpt_cys_sf"/>
</dbReference>
<dbReference type="OrthoDB" id="10048028at2759"/>
<accession>V6U882</accession>
<evidence type="ECO:0000313" key="4">
    <source>
        <dbReference type="Proteomes" id="UP000018040"/>
    </source>
</evidence>
<dbReference type="VEuPathDB" id="GiardiaDB:QR46_4773"/>
<dbReference type="InterPro" id="IPR001368">
    <property type="entry name" value="TNFR/NGFR_Cys_rich_reg"/>
</dbReference>
<dbReference type="GO" id="GO:0016740">
    <property type="term" value="F:transferase activity"/>
    <property type="evidence" value="ECO:0007669"/>
    <property type="project" value="UniProtKB-KW"/>
</dbReference>
<keyword evidence="3" id="KW-0808">Transferase</keyword>
<feature type="domain" description="TNFR-Cys" evidence="2">
    <location>
        <begin position="133"/>
        <end position="178"/>
    </location>
</feature>
<gene>
    <name evidence="3" type="ORF">GSB_150001</name>
</gene>
<reference evidence="3 4" key="2">
    <citation type="journal article" date="2013" name="Genome Biol. Evol.">
        <title>Genome sequencing of Giardia lamblia genotypes A2 and B isolates (DH and GS) and comparative analysis with the genomes of genotypes A1 and E (WB and Pig).</title>
        <authorList>
            <person name="Adam R.D."/>
            <person name="Dahlstrom E.W."/>
            <person name="Martens C.A."/>
            <person name="Bruno D.P."/>
            <person name="Barbian K.D."/>
            <person name="Ricklefs S.M."/>
            <person name="Hernandez M.M."/>
            <person name="Narla N.P."/>
            <person name="Patel R.B."/>
            <person name="Porcella S.F."/>
            <person name="Nash T.E."/>
        </authorList>
    </citation>
    <scope>NUCLEOTIDE SEQUENCE [LARGE SCALE GENOMIC DNA]</scope>
    <source>
        <strain evidence="3 4">GS</strain>
    </source>
</reference>
<sequence>VNDPAGVSIDSLCRPASSPQATAAGCAGSDGAALTDSSTACEMCSGGFFLFMGGCYSTESNSGSEICTAANGGKCTICKTEGNYIFKNPATTVTPGNECILCSDATNRDGYQGVENCNTCTAPSGTGPATCSVCQEGYYLNDADKTCKPCTGCATCENAANTCTSCPEGKYLKSDNTCVEEGGCTGNTYPDPETMTCKACTEIHAQCTRCSFDSSKGRPQCSACTGQILKTELDGTVTCVEEAQCATGNTHFKTDDNRCVPCSDTTGIANCATCSDKTTCITCLEGYIKEGDNAAATCEACGTGCATCSEAGNANKCLTCMAGFFLVGTADNGQCVSCGDTAKGGIEGCAECSGTTGSLKCTSCKPNYRKQQNGDANDDYTCAKACEDPTACGGTAGACNAIVIGANGEMTYYCSLCGDSTKIPIDGKCVDSGSANGNTCANGVCTSCTTGYFLYMGGLLQCVEGARQPHVLQGINYCRHLRDPQRQQQVLRRAGGSQD</sequence>
<dbReference type="Gene3D" id="2.10.220.10">
    <property type="entry name" value="Hormone Receptor, Insulin-like Growth Factor Receptor 1, Chain A, domain 2"/>
    <property type="match status" value="2"/>
</dbReference>
<evidence type="ECO:0000259" key="2">
    <source>
        <dbReference type="PROSITE" id="PS50050"/>
    </source>
</evidence>
<dbReference type="PANTHER" id="PTHR23275">
    <property type="entry name" value="CABRIOLET.-RELATED"/>
    <property type="match status" value="1"/>
</dbReference>
<comment type="caution">
    <text evidence="3">The sequence shown here is derived from an EMBL/GenBank/DDBJ whole genome shotgun (WGS) entry which is preliminary data.</text>
</comment>